<dbReference type="GO" id="GO:0016223">
    <property type="term" value="F:beta-alanine:pyruvate transaminase activity"/>
    <property type="evidence" value="ECO:0007669"/>
    <property type="project" value="UniProtKB-EC"/>
</dbReference>
<keyword evidence="7" id="KW-0808">Transferase</keyword>
<dbReference type="GO" id="GO:0009436">
    <property type="term" value="P:glyoxylate catabolic process"/>
    <property type="evidence" value="ECO:0007669"/>
    <property type="project" value="TreeGrafter"/>
</dbReference>
<evidence type="ECO:0000256" key="24">
    <source>
        <dbReference type="ARBA" id="ARBA00043825"/>
    </source>
</evidence>
<evidence type="ECO:0000256" key="30">
    <source>
        <dbReference type="ARBA" id="ARBA00048264"/>
    </source>
</evidence>
<dbReference type="GO" id="GO:0030170">
    <property type="term" value="F:pyridoxal phosphate binding"/>
    <property type="evidence" value="ECO:0007669"/>
    <property type="project" value="InterPro"/>
</dbReference>
<evidence type="ECO:0000256" key="10">
    <source>
        <dbReference type="ARBA" id="ARBA00039130"/>
    </source>
</evidence>
<reference evidence="38" key="2">
    <citation type="submission" date="2025-09" db="UniProtKB">
        <authorList>
            <consortium name="Ensembl"/>
        </authorList>
    </citation>
    <scope>IDENTIFICATION</scope>
</reference>
<comment type="catalytic activity">
    <reaction evidence="24">
        <text>3-oxopropanoate + L-alanine = beta-alanine + pyruvate</text>
        <dbReference type="Rhea" id="RHEA:14077"/>
        <dbReference type="ChEBI" id="CHEBI:15361"/>
        <dbReference type="ChEBI" id="CHEBI:33190"/>
        <dbReference type="ChEBI" id="CHEBI:57966"/>
        <dbReference type="ChEBI" id="CHEBI:57972"/>
        <dbReference type="EC" id="2.6.1.18"/>
    </reaction>
    <physiologicalReaction direction="right-to-left" evidence="24">
        <dbReference type="Rhea" id="RHEA:14079"/>
    </physiologicalReaction>
</comment>
<dbReference type="Gene3D" id="3.90.1150.10">
    <property type="entry name" value="Aspartate Aminotransferase, domain 1"/>
    <property type="match status" value="2"/>
</dbReference>
<evidence type="ECO:0000256" key="11">
    <source>
        <dbReference type="ARBA" id="ARBA00039862"/>
    </source>
</evidence>
<evidence type="ECO:0000256" key="12">
    <source>
        <dbReference type="ARBA" id="ARBA00041662"/>
    </source>
</evidence>
<evidence type="ECO:0000256" key="14">
    <source>
        <dbReference type="ARBA" id="ARBA00042611"/>
    </source>
</evidence>
<dbReference type="PANTHER" id="PTHR45688">
    <property type="match status" value="1"/>
</dbReference>
<comment type="catalytic activity">
    <reaction evidence="31">
        <text>2-oxohexanoate + N(omega),N(omega)-dimethyl-L-arginine = L-2-aminohexanoate + 5-(3,3-dimethylguanidino)-2-oxopentanoate</text>
        <dbReference type="Rhea" id="RHEA:77363"/>
        <dbReference type="ChEBI" id="CHEBI:35177"/>
        <dbReference type="ChEBI" id="CHEBI:58326"/>
        <dbReference type="ChEBI" id="CHEBI:58455"/>
        <dbReference type="ChEBI" id="CHEBI:197301"/>
    </reaction>
</comment>
<comment type="catalytic activity">
    <reaction evidence="25">
        <text>2-oxopentanoate + N(omega),N(omega)-dimethyl-L-arginine = 5-(3,3-dimethylguanidino)-2-oxopentanoate + L-2-aminopentanoate</text>
        <dbReference type="Rhea" id="RHEA:77359"/>
        <dbReference type="ChEBI" id="CHEBI:28644"/>
        <dbReference type="ChEBI" id="CHEBI:58326"/>
        <dbReference type="ChEBI" id="CHEBI:58441"/>
        <dbReference type="ChEBI" id="CHEBI:197301"/>
    </reaction>
</comment>
<comment type="catalytic activity">
    <reaction evidence="19">
        <text>N(omega),N(omega)-dimethyl-L-arginine + oxaloacetate = 5-(3,3-dimethylguanidino)-2-oxopentanoate + L-aspartate</text>
        <dbReference type="Rhea" id="RHEA:77343"/>
        <dbReference type="ChEBI" id="CHEBI:16452"/>
        <dbReference type="ChEBI" id="CHEBI:29991"/>
        <dbReference type="ChEBI" id="CHEBI:58326"/>
        <dbReference type="ChEBI" id="CHEBI:197301"/>
    </reaction>
</comment>
<dbReference type="EC" id="2.6.1.18" evidence="26"/>
<dbReference type="InterPro" id="IPR005814">
    <property type="entry name" value="Aminotrans_3"/>
</dbReference>
<evidence type="ECO:0000256" key="3">
    <source>
        <dbReference type="ARBA" id="ARBA00008954"/>
    </source>
</evidence>
<dbReference type="EC" id="2.6.1.44" evidence="5"/>
<evidence type="ECO:0000256" key="19">
    <source>
        <dbReference type="ARBA" id="ARBA00043749"/>
    </source>
</evidence>
<comment type="subunit">
    <text evidence="4">Homotetramer.</text>
</comment>
<comment type="cofactor">
    <cofactor evidence="1">
        <name>pyridoxal 5'-phosphate</name>
        <dbReference type="ChEBI" id="CHEBI:597326"/>
    </cofactor>
</comment>
<evidence type="ECO:0000256" key="13">
    <source>
        <dbReference type="ARBA" id="ARBA00041845"/>
    </source>
</evidence>
<comment type="catalytic activity">
    <reaction evidence="32">
        <text>N(omega),N(omega)-dimethyl-L-arginine + 2-oxobutanoate = 5-(3,3-dimethylguanidino)-2-oxopentanoate + (2S)-2-aminobutanoate</text>
        <dbReference type="Rhea" id="RHEA:77351"/>
        <dbReference type="ChEBI" id="CHEBI:16763"/>
        <dbReference type="ChEBI" id="CHEBI:58326"/>
        <dbReference type="ChEBI" id="CHEBI:74359"/>
        <dbReference type="ChEBI" id="CHEBI:197301"/>
    </reaction>
</comment>
<comment type="catalytic activity">
    <reaction evidence="23">
        <text>N(omega),N('omega)-dimethyl-L-arginine + pyruvate = 5-(3,3'-dimethylguanidino)-2-oxopentanoate + L-alanine</text>
        <dbReference type="Rhea" id="RHEA:77307"/>
        <dbReference type="ChEBI" id="CHEBI:15361"/>
        <dbReference type="ChEBI" id="CHEBI:57972"/>
        <dbReference type="ChEBI" id="CHEBI:197308"/>
        <dbReference type="ChEBI" id="CHEBI:197310"/>
    </reaction>
</comment>
<comment type="catalytic activity">
    <reaction evidence="30">
        <text>L-ornithine + glyoxylate = 5-amino-2-oxopentanoate + glycine</text>
        <dbReference type="Rhea" id="RHEA:77331"/>
        <dbReference type="ChEBI" id="CHEBI:36655"/>
        <dbReference type="ChEBI" id="CHEBI:46911"/>
        <dbReference type="ChEBI" id="CHEBI:57305"/>
        <dbReference type="ChEBI" id="CHEBI:58802"/>
    </reaction>
</comment>
<comment type="function">
    <text evidence="36">Multifunctional aminotransferase with a broad substrate specificity. Catalyzes the conversion of glyoxylate to glycine using alanine as the amino donor. Catalyzes metabolism of not L- but the D-isomer of D-beta-aminoisobutyric acid to generate 2-methyl-3-oxopropanoate and alanine. Catalyzes the transfer of the amino group from beta-alanine to pyruvate to yield L-alanine and 3-oxopropanoate. Can metabolize NG-monomethyl-L-arginine (NMMA), asymmetric NG,NG-dimethyl-L-arginine (ADMA) and symmetric NG,N'G-dimethyl-L-arginine (SDMA). ADMA is a potent inhibitor of nitric-oxide (NO) synthase, and this activity provides mechanism through which the kidney regulates blood pressure.</text>
</comment>
<comment type="catalytic activity">
    <reaction evidence="18">
        <text>(R)-3-amino-2-methylpropanoate + pyruvate = 2-methyl-3-oxopropanoate + L-alanine</text>
        <dbReference type="Rhea" id="RHEA:18393"/>
        <dbReference type="ChEBI" id="CHEBI:15361"/>
        <dbReference type="ChEBI" id="CHEBI:57700"/>
        <dbReference type="ChEBI" id="CHEBI:57731"/>
        <dbReference type="ChEBI" id="CHEBI:57972"/>
        <dbReference type="EC" id="2.6.1.40"/>
    </reaction>
    <physiologicalReaction direction="left-to-right" evidence="18">
        <dbReference type="Rhea" id="RHEA:18394"/>
    </physiologicalReaction>
</comment>
<protein>
    <recommendedName>
        <fullName evidence="11">Alanine--glyoxylate aminotransferase 2, mitochondrial</fullName>
        <ecNumber evidence="26">2.6.1.18</ecNumber>
        <ecNumber evidence="10">2.6.1.40</ecNumber>
        <ecNumber evidence="5">2.6.1.44</ecNumber>
    </recommendedName>
    <alternativeName>
        <fullName evidence="12">(R)-3-amino-2-methylpropionate--pyruvate transaminase</fullName>
    </alternativeName>
    <alternativeName>
        <fullName evidence="14">Beta-ALAAT II</fullName>
    </alternativeName>
    <alternativeName>
        <fullName evidence="15">Beta-alanine-pyruvate aminotransferase</fullName>
    </alternativeName>
    <alternativeName>
        <fullName evidence="28">D-3-aminoisobutyrate-pyruvate aminotransferase</fullName>
    </alternativeName>
    <alternativeName>
        <fullName evidence="13">D-AIBAT</fullName>
    </alternativeName>
    <alternativeName>
        <fullName evidence="27">D-beta-aminoisobutyrate-pyruvate aminotransferase</fullName>
    </alternativeName>
</protein>
<evidence type="ECO:0000256" key="28">
    <source>
        <dbReference type="ARBA" id="ARBA00044258"/>
    </source>
</evidence>
<dbReference type="InterPro" id="IPR015421">
    <property type="entry name" value="PyrdxlP-dep_Trfase_major"/>
</dbReference>
<comment type="catalytic activity">
    <reaction evidence="34">
        <text>oxaloacetate + L-alanine = L-aspartate + pyruvate</text>
        <dbReference type="Rhea" id="RHEA:77347"/>
        <dbReference type="ChEBI" id="CHEBI:15361"/>
        <dbReference type="ChEBI" id="CHEBI:16452"/>
        <dbReference type="ChEBI" id="CHEBI:29991"/>
        <dbReference type="ChEBI" id="CHEBI:57972"/>
    </reaction>
</comment>
<dbReference type="Gene3D" id="3.40.640.10">
    <property type="entry name" value="Type I PLP-dependent aspartate aminotransferase-like (Major domain)"/>
    <property type="match status" value="1"/>
</dbReference>
<evidence type="ECO:0000256" key="9">
    <source>
        <dbReference type="ARBA" id="ARBA00033660"/>
    </source>
</evidence>
<evidence type="ECO:0000256" key="31">
    <source>
        <dbReference type="ARBA" id="ARBA00048500"/>
    </source>
</evidence>
<comment type="catalytic activity">
    <reaction evidence="20">
        <text>2-oxobutanoate + L-alanine = (2S)-2-aminobutanoate + pyruvate</text>
        <dbReference type="Rhea" id="RHEA:77355"/>
        <dbReference type="ChEBI" id="CHEBI:15361"/>
        <dbReference type="ChEBI" id="CHEBI:16763"/>
        <dbReference type="ChEBI" id="CHEBI:57972"/>
        <dbReference type="ChEBI" id="CHEBI:74359"/>
        <dbReference type="EC" id="2.6.1.44"/>
    </reaction>
</comment>
<name>A0A672S9A5_SINGR</name>
<evidence type="ECO:0000256" key="23">
    <source>
        <dbReference type="ARBA" id="ARBA00043798"/>
    </source>
</evidence>
<dbReference type="InterPro" id="IPR015422">
    <property type="entry name" value="PyrdxlP-dep_Trfase_small"/>
</dbReference>
<organism evidence="38 39">
    <name type="scientific">Sinocyclocheilus grahami</name>
    <name type="common">Dianchi golden-line fish</name>
    <name type="synonym">Barbus grahami</name>
    <dbReference type="NCBI Taxonomy" id="75366"/>
    <lineage>
        <taxon>Eukaryota</taxon>
        <taxon>Metazoa</taxon>
        <taxon>Chordata</taxon>
        <taxon>Craniata</taxon>
        <taxon>Vertebrata</taxon>
        <taxon>Euteleostomi</taxon>
        <taxon>Actinopterygii</taxon>
        <taxon>Neopterygii</taxon>
        <taxon>Teleostei</taxon>
        <taxon>Ostariophysi</taxon>
        <taxon>Cypriniformes</taxon>
        <taxon>Cyprinidae</taxon>
        <taxon>Cyprininae</taxon>
        <taxon>Sinocyclocheilus</taxon>
    </lineage>
</organism>
<comment type="subcellular location">
    <subcellularLocation>
        <location evidence="2">Mitochondrion</location>
    </subcellularLocation>
</comment>
<evidence type="ECO:0000256" key="17">
    <source>
        <dbReference type="ARBA" id="ARBA00043679"/>
    </source>
</evidence>
<evidence type="ECO:0000313" key="39">
    <source>
        <dbReference type="Proteomes" id="UP000472262"/>
    </source>
</evidence>
<evidence type="ECO:0000256" key="35">
    <source>
        <dbReference type="ARBA" id="ARBA00049480"/>
    </source>
</evidence>
<keyword evidence="8 37" id="KW-0663">Pyridoxal phosphate</keyword>
<evidence type="ECO:0000256" key="25">
    <source>
        <dbReference type="ARBA" id="ARBA00043826"/>
    </source>
</evidence>
<dbReference type="Pfam" id="PF00202">
    <property type="entry name" value="Aminotran_3"/>
    <property type="match status" value="2"/>
</dbReference>
<evidence type="ECO:0000256" key="37">
    <source>
        <dbReference type="RuleBase" id="RU003560"/>
    </source>
</evidence>
<evidence type="ECO:0000256" key="26">
    <source>
        <dbReference type="ARBA" id="ARBA00044055"/>
    </source>
</evidence>
<evidence type="ECO:0000256" key="8">
    <source>
        <dbReference type="ARBA" id="ARBA00022898"/>
    </source>
</evidence>
<evidence type="ECO:0000256" key="21">
    <source>
        <dbReference type="ARBA" id="ARBA00043758"/>
    </source>
</evidence>
<comment type="catalytic activity">
    <reaction evidence="33">
        <text>N(omega)-methyl-L-arginine + glyoxylate = 5-(3-methylguanidino)-2-oxopentanoate + glycine</text>
        <dbReference type="Rhea" id="RHEA:77323"/>
        <dbReference type="ChEBI" id="CHEBI:36655"/>
        <dbReference type="ChEBI" id="CHEBI:57305"/>
        <dbReference type="ChEBI" id="CHEBI:114953"/>
        <dbReference type="ChEBI" id="CHEBI:197314"/>
    </reaction>
</comment>
<comment type="catalytic activity">
    <reaction evidence="29">
        <text>N(omega),N(omega)-dimethyl-L-arginine + glyoxylate = 5-(3,3-dimethylguanidino)-2-oxopentanoate + glycine</text>
        <dbReference type="Rhea" id="RHEA:77311"/>
        <dbReference type="ChEBI" id="CHEBI:36655"/>
        <dbReference type="ChEBI" id="CHEBI:57305"/>
        <dbReference type="ChEBI" id="CHEBI:58326"/>
        <dbReference type="ChEBI" id="CHEBI:197301"/>
    </reaction>
</comment>
<evidence type="ECO:0000256" key="15">
    <source>
        <dbReference type="ARBA" id="ARBA00042669"/>
    </source>
</evidence>
<evidence type="ECO:0000256" key="34">
    <source>
        <dbReference type="ARBA" id="ARBA00048916"/>
    </source>
</evidence>
<dbReference type="PANTHER" id="PTHR45688:SF3">
    <property type="entry name" value="ALANINE--GLYOXYLATE AMINOTRANSFERASE 2, MITOCHONDRIAL"/>
    <property type="match status" value="1"/>
</dbReference>
<keyword evidence="39" id="KW-1185">Reference proteome</keyword>
<dbReference type="GO" id="GO:0047305">
    <property type="term" value="F:(R)-3-amino-2-methylpropionate-pyruvate transaminase activity"/>
    <property type="evidence" value="ECO:0007669"/>
    <property type="project" value="UniProtKB-EC"/>
</dbReference>
<comment type="catalytic activity">
    <reaction evidence="21">
        <text>N(omega)-methyl-L-arginine + pyruvate = 5-(3-methylguanidino)-2-oxopentanoate + L-alanine</text>
        <dbReference type="Rhea" id="RHEA:77319"/>
        <dbReference type="ChEBI" id="CHEBI:15361"/>
        <dbReference type="ChEBI" id="CHEBI:57972"/>
        <dbReference type="ChEBI" id="CHEBI:114953"/>
        <dbReference type="ChEBI" id="CHEBI:197314"/>
    </reaction>
</comment>
<evidence type="ECO:0000256" key="20">
    <source>
        <dbReference type="ARBA" id="ARBA00043751"/>
    </source>
</evidence>
<evidence type="ECO:0000256" key="6">
    <source>
        <dbReference type="ARBA" id="ARBA00022576"/>
    </source>
</evidence>
<dbReference type="Ensembl" id="ENSSGRT00000104589.1">
    <property type="protein sequence ID" value="ENSSGRP00000098299.1"/>
    <property type="gene ID" value="ENSSGRG00000049071.1"/>
</dbReference>
<evidence type="ECO:0000256" key="1">
    <source>
        <dbReference type="ARBA" id="ARBA00001933"/>
    </source>
</evidence>
<evidence type="ECO:0000256" key="4">
    <source>
        <dbReference type="ARBA" id="ARBA00011881"/>
    </source>
</evidence>
<evidence type="ECO:0000256" key="7">
    <source>
        <dbReference type="ARBA" id="ARBA00022679"/>
    </source>
</evidence>
<sequence>MKMCYTVRKLCLVEMMSLFSLLSIFLYSVKHTPPVLPQIPPFDFKPEPYQVRGLDCLLDIRKHNCNPMTMKVMYYKKPVFINQGYMQWLWDVDGRRYLDLFAGIVTVSVGHCNPSLNMVEYAEKLASLLPDPLKHIRIISEGSCDYMYIRELKEMFTTTVPNRIAAFFTEPIQYEWNQIKHKDMVTMAKGIANGFPMGAVVTTAEIARSFAKGVHFNTFGGNPLARAAFYFSVTIKEDKIQENSAEVGPYLLTELAKLRDKYEIIGDVRGKGLLIGVEMVKDKANRDLLPSEAIAEIFEGTKDMGVLIGKGGIKPPMCINKDDADFFLAVFNQAVHNYMERR</sequence>
<evidence type="ECO:0000256" key="33">
    <source>
        <dbReference type="ARBA" id="ARBA00048760"/>
    </source>
</evidence>
<evidence type="ECO:0000313" key="38">
    <source>
        <dbReference type="Ensembl" id="ENSSGRP00000098299.1"/>
    </source>
</evidence>
<evidence type="ECO:0000256" key="32">
    <source>
        <dbReference type="ARBA" id="ARBA00048560"/>
    </source>
</evidence>
<reference evidence="38" key="1">
    <citation type="submission" date="2025-08" db="UniProtKB">
        <authorList>
            <consortium name="Ensembl"/>
        </authorList>
    </citation>
    <scope>IDENTIFICATION</scope>
</reference>
<dbReference type="GO" id="GO:0005739">
    <property type="term" value="C:mitochondrion"/>
    <property type="evidence" value="ECO:0007669"/>
    <property type="project" value="UniProtKB-SubCell"/>
</dbReference>
<comment type="catalytic activity">
    <reaction evidence="35">
        <text>N(omega),N('omega)-dimethyl-L-arginine + glyoxylate = 5-(3,3'-dimethylguanidino)-2-oxopentanoate + glycine</text>
        <dbReference type="Rhea" id="RHEA:77315"/>
        <dbReference type="ChEBI" id="CHEBI:36655"/>
        <dbReference type="ChEBI" id="CHEBI:57305"/>
        <dbReference type="ChEBI" id="CHEBI:197308"/>
        <dbReference type="ChEBI" id="CHEBI:197310"/>
    </reaction>
</comment>
<evidence type="ECO:0000256" key="27">
    <source>
        <dbReference type="ARBA" id="ARBA00044257"/>
    </source>
</evidence>
<dbReference type="GO" id="GO:0008453">
    <property type="term" value="F:alanine-glyoxylate transaminase activity"/>
    <property type="evidence" value="ECO:0007669"/>
    <property type="project" value="UniProtKB-EC"/>
</dbReference>
<evidence type="ECO:0000256" key="22">
    <source>
        <dbReference type="ARBA" id="ARBA00043777"/>
    </source>
</evidence>
<comment type="similarity">
    <text evidence="3 37">Belongs to the class-III pyridoxal-phosphate-dependent aminotransferase family.</text>
</comment>
<proteinExistence type="inferred from homology"/>
<dbReference type="GO" id="GO:0019481">
    <property type="term" value="P:L-alanine catabolic process, by transamination"/>
    <property type="evidence" value="ECO:0007669"/>
    <property type="project" value="TreeGrafter"/>
</dbReference>
<evidence type="ECO:0000256" key="18">
    <source>
        <dbReference type="ARBA" id="ARBA00043726"/>
    </source>
</evidence>
<comment type="catalytic activity">
    <reaction evidence="9">
        <text>glyoxylate + L-alanine = glycine + pyruvate</text>
        <dbReference type="Rhea" id="RHEA:24248"/>
        <dbReference type="ChEBI" id="CHEBI:15361"/>
        <dbReference type="ChEBI" id="CHEBI:36655"/>
        <dbReference type="ChEBI" id="CHEBI:57305"/>
        <dbReference type="ChEBI" id="CHEBI:57972"/>
        <dbReference type="EC" id="2.6.1.44"/>
    </reaction>
    <physiologicalReaction direction="left-to-right" evidence="9">
        <dbReference type="Rhea" id="RHEA:24249"/>
    </physiologicalReaction>
</comment>
<evidence type="ECO:0000256" key="2">
    <source>
        <dbReference type="ARBA" id="ARBA00004173"/>
    </source>
</evidence>
<evidence type="ECO:0000256" key="5">
    <source>
        <dbReference type="ARBA" id="ARBA00013049"/>
    </source>
</evidence>
<dbReference type="Proteomes" id="UP000472262">
    <property type="component" value="Unassembled WGS sequence"/>
</dbReference>
<dbReference type="SUPFAM" id="SSF53383">
    <property type="entry name" value="PLP-dependent transferases"/>
    <property type="match status" value="1"/>
</dbReference>
<comment type="catalytic activity">
    <reaction evidence="22">
        <text>L-ornithine + pyruvate = 5-amino-2-oxopentanoate + L-alanine</text>
        <dbReference type="Rhea" id="RHEA:77327"/>
        <dbReference type="ChEBI" id="CHEBI:15361"/>
        <dbReference type="ChEBI" id="CHEBI:46911"/>
        <dbReference type="ChEBI" id="CHEBI:57972"/>
        <dbReference type="ChEBI" id="CHEBI:58802"/>
    </reaction>
</comment>
<keyword evidence="6" id="KW-0032">Aminotransferase</keyword>
<dbReference type="EC" id="2.6.1.40" evidence="10"/>
<evidence type="ECO:0000256" key="29">
    <source>
        <dbReference type="ARBA" id="ARBA00047892"/>
    </source>
</evidence>
<comment type="catalytic activity">
    <reaction evidence="17">
        <text>(2S)-2-aminobutanoate + glyoxylate = 2-oxobutanoate + glycine</text>
        <dbReference type="Rhea" id="RHEA:77339"/>
        <dbReference type="ChEBI" id="CHEBI:16763"/>
        <dbReference type="ChEBI" id="CHEBI:36655"/>
        <dbReference type="ChEBI" id="CHEBI:57305"/>
        <dbReference type="ChEBI" id="CHEBI:74359"/>
    </reaction>
</comment>
<dbReference type="InterPro" id="IPR015424">
    <property type="entry name" value="PyrdxlP-dep_Trfase"/>
</dbReference>
<comment type="catalytic activity">
    <reaction evidence="16">
        <text>N(omega),N(omega)-dimethyl-L-arginine + pyruvate = 5-(3,3-dimethylguanidino)-2-oxopentanoate + L-alanine</text>
        <dbReference type="Rhea" id="RHEA:77303"/>
        <dbReference type="ChEBI" id="CHEBI:15361"/>
        <dbReference type="ChEBI" id="CHEBI:57972"/>
        <dbReference type="ChEBI" id="CHEBI:58326"/>
        <dbReference type="ChEBI" id="CHEBI:197301"/>
    </reaction>
</comment>
<accession>A0A672S9A5</accession>
<evidence type="ECO:0000256" key="16">
    <source>
        <dbReference type="ARBA" id="ARBA00043669"/>
    </source>
</evidence>
<evidence type="ECO:0000256" key="36">
    <source>
        <dbReference type="ARBA" id="ARBA00058068"/>
    </source>
</evidence>
<dbReference type="AlphaFoldDB" id="A0A672S9A5"/>